<sequence length="322" mass="35677">MAFIAIASALSALAVGGVLIYIAYSAITIKPNASRRWSTDSPIHYYFLNLMISDLFLAIGGFLDIKWVIETRVYFDAACTVQGFFMQVGDVGVALSTMAIALHILQVLVLNWRSPPKYALFVLAIIWSAIVVLVVAPNVIQHNINGPTGHWCWIERGIMEQIGLDYIWMWLAAILNIISYLFLILVIKRLVIMDGNRIRWRGRQERGIPYGAGTSIESVRANQMIFYPLVYIILVLPISAARFSEFTGHAVPFAVTGFAATLYASSGLINTILYTLTRPKLMPRRPSQTPKSACVTIGRLATHDRFPGGYMVEDGSTVTASV</sequence>
<evidence type="ECO:0000256" key="4">
    <source>
        <dbReference type="ARBA" id="ARBA00023136"/>
    </source>
</evidence>
<accession>A0A0C3K8B1</accession>
<gene>
    <name evidence="7" type="ORF">M404DRAFT_140012</name>
</gene>
<dbReference type="HOGENOM" id="CLU_027149_0_3_1"/>
<keyword evidence="4 5" id="KW-0472">Membrane</keyword>
<evidence type="ECO:0000313" key="8">
    <source>
        <dbReference type="Proteomes" id="UP000054217"/>
    </source>
</evidence>
<keyword evidence="3 5" id="KW-1133">Transmembrane helix</keyword>
<proteinExistence type="predicted"/>
<reference evidence="7 8" key="1">
    <citation type="submission" date="2014-04" db="EMBL/GenBank/DDBJ databases">
        <authorList>
            <consortium name="DOE Joint Genome Institute"/>
            <person name="Kuo A."/>
            <person name="Kohler A."/>
            <person name="Costa M.D."/>
            <person name="Nagy L.G."/>
            <person name="Floudas D."/>
            <person name="Copeland A."/>
            <person name="Barry K.W."/>
            <person name="Cichocki N."/>
            <person name="Veneault-Fourrey C."/>
            <person name="LaButti K."/>
            <person name="Lindquist E.A."/>
            <person name="Lipzen A."/>
            <person name="Lundell T."/>
            <person name="Morin E."/>
            <person name="Murat C."/>
            <person name="Sun H."/>
            <person name="Tunlid A."/>
            <person name="Henrissat B."/>
            <person name="Grigoriev I.V."/>
            <person name="Hibbett D.S."/>
            <person name="Martin F."/>
            <person name="Nordberg H.P."/>
            <person name="Cantor M.N."/>
            <person name="Hua S.X."/>
        </authorList>
    </citation>
    <scope>NUCLEOTIDE SEQUENCE [LARGE SCALE GENOMIC DNA]</scope>
    <source>
        <strain evidence="7 8">Marx 270</strain>
    </source>
</reference>
<feature type="transmembrane region" description="Helical" evidence="5">
    <location>
        <begin position="6"/>
        <end position="24"/>
    </location>
</feature>
<organism evidence="7 8">
    <name type="scientific">Pisolithus tinctorius Marx 270</name>
    <dbReference type="NCBI Taxonomy" id="870435"/>
    <lineage>
        <taxon>Eukaryota</taxon>
        <taxon>Fungi</taxon>
        <taxon>Dikarya</taxon>
        <taxon>Basidiomycota</taxon>
        <taxon>Agaricomycotina</taxon>
        <taxon>Agaricomycetes</taxon>
        <taxon>Agaricomycetidae</taxon>
        <taxon>Boletales</taxon>
        <taxon>Sclerodermatineae</taxon>
        <taxon>Pisolithaceae</taxon>
        <taxon>Pisolithus</taxon>
    </lineage>
</organism>
<evidence type="ECO:0000259" key="6">
    <source>
        <dbReference type="Pfam" id="PF11970"/>
    </source>
</evidence>
<feature type="transmembrane region" description="Helical" evidence="5">
    <location>
        <begin position="91"/>
        <end position="111"/>
    </location>
</feature>
<evidence type="ECO:0000313" key="7">
    <source>
        <dbReference type="EMBL" id="KIO05797.1"/>
    </source>
</evidence>
<dbReference type="AlphaFoldDB" id="A0A0C3K8B1"/>
<dbReference type="GO" id="GO:0007189">
    <property type="term" value="P:adenylate cyclase-activating G protein-coupled receptor signaling pathway"/>
    <property type="evidence" value="ECO:0007669"/>
    <property type="project" value="TreeGrafter"/>
</dbReference>
<dbReference type="InterPro" id="IPR022596">
    <property type="entry name" value="GPR1/2/3_C"/>
</dbReference>
<feature type="transmembrane region" description="Helical" evidence="5">
    <location>
        <begin position="225"/>
        <end position="244"/>
    </location>
</feature>
<reference evidence="8" key="2">
    <citation type="submission" date="2015-01" db="EMBL/GenBank/DDBJ databases">
        <title>Evolutionary Origins and Diversification of the Mycorrhizal Mutualists.</title>
        <authorList>
            <consortium name="DOE Joint Genome Institute"/>
            <consortium name="Mycorrhizal Genomics Consortium"/>
            <person name="Kohler A."/>
            <person name="Kuo A."/>
            <person name="Nagy L.G."/>
            <person name="Floudas D."/>
            <person name="Copeland A."/>
            <person name="Barry K.W."/>
            <person name="Cichocki N."/>
            <person name="Veneault-Fourrey C."/>
            <person name="LaButti K."/>
            <person name="Lindquist E.A."/>
            <person name="Lipzen A."/>
            <person name="Lundell T."/>
            <person name="Morin E."/>
            <person name="Murat C."/>
            <person name="Riley R."/>
            <person name="Ohm R."/>
            <person name="Sun H."/>
            <person name="Tunlid A."/>
            <person name="Henrissat B."/>
            <person name="Grigoriev I.V."/>
            <person name="Hibbett D.S."/>
            <person name="Martin F."/>
        </authorList>
    </citation>
    <scope>NUCLEOTIDE SEQUENCE [LARGE SCALE GENOMIC DNA]</scope>
    <source>
        <strain evidence="8">Marx 270</strain>
    </source>
</reference>
<dbReference type="GO" id="GO:0004930">
    <property type="term" value="F:G protein-coupled receptor activity"/>
    <property type="evidence" value="ECO:0007669"/>
    <property type="project" value="TreeGrafter"/>
</dbReference>
<dbReference type="CDD" id="cd00637">
    <property type="entry name" value="7tm_classA_rhodopsin-like"/>
    <property type="match status" value="1"/>
</dbReference>
<protein>
    <recommendedName>
        <fullName evidence="6">G protein-coupled receptor GPR1/2/3 C-terminal domain-containing protein</fullName>
    </recommendedName>
</protein>
<dbReference type="PANTHER" id="PTHR23112:SF37">
    <property type="entry name" value="G PROTEIN-COUPLED RECEPTOR GPR1"/>
    <property type="match status" value="1"/>
</dbReference>
<name>A0A0C3K8B1_PISTI</name>
<keyword evidence="8" id="KW-1185">Reference proteome</keyword>
<evidence type="ECO:0000256" key="1">
    <source>
        <dbReference type="ARBA" id="ARBA00004141"/>
    </source>
</evidence>
<dbReference type="SUPFAM" id="SSF81321">
    <property type="entry name" value="Family A G protein-coupled receptor-like"/>
    <property type="match status" value="1"/>
</dbReference>
<feature type="transmembrane region" description="Helical" evidence="5">
    <location>
        <begin position="167"/>
        <end position="191"/>
    </location>
</feature>
<dbReference type="GO" id="GO:0005886">
    <property type="term" value="C:plasma membrane"/>
    <property type="evidence" value="ECO:0007669"/>
    <property type="project" value="TreeGrafter"/>
</dbReference>
<dbReference type="EMBL" id="KN831965">
    <property type="protein sequence ID" value="KIO05797.1"/>
    <property type="molecule type" value="Genomic_DNA"/>
</dbReference>
<dbReference type="OrthoDB" id="100006at2759"/>
<dbReference type="PANTHER" id="PTHR23112">
    <property type="entry name" value="G PROTEIN-COUPLED RECEPTOR 157-RELATED"/>
    <property type="match status" value="1"/>
</dbReference>
<dbReference type="Gene3D" id="1.20.1070.10">
    <property type="entry name" value="Rhodopsin 7-helix transmembrane proteins"/>
    <property type="match status" value="1"/>
</dbReference>
<evidence type="ECO:0000256" key="2">
    <source>
        <dbReference type="ARBA" id="ARBA00022692"/>
    </source>
</evidence>
<feature type="domain" description="G protein-coupled receptor GPR1/2/3 C-terminal" evidence="6">
    <location>
        <begin position="222"/>
        <end position="279"/>
    </location>
</feature>
<dbReference type="Pfam" id="PF11970">
    <property type="entry name" value="GPR_Gpa2_C"/>
    <property type="match status" value="1"/>
</dbReference>
<feature type="transmembrane region" description="Helical" evidence="5">
    <location>
        <begin position="118"/>
        <end position="140"/>
    </location>
</feature>
<feature type="transmembrane region" description="Helical" evidence="5">
    <location>
        <begin position="250"/>
        <end position="276"/>
    </location>
</feature>
<keyword evidence="2 5" id="KW-0812">Transmembrane</keyword>
<dbReference type="InParanoid" id="A0A0C3K8B1"/>
<dbReference type="Proteomes" id="UP000054217">
    <property type="component" value="Unassembled WGS sequence"/>
</dbReference>
<evidence type="ECO:0000256" key="5">
    <source>
        <dbReference type="SAM" id="Phobius"/>
    </source>
</evidence>
<comment type="subcellular location">
    <subcellularLocation>
        <location evidence="1">Membrane</location>
        <topology evidence="1">Multi-pass membrane protein</topology>
    </subcellularLocation>
</comment>
<dbReference type="STRING" id="870435.A0A0C3K8B1"/>
<feature type="transmembrane region" description="Helical" evidence="5">
    <location>
        <begin position="45"/>
        <end position="63"/>
    </location>
</feature>
<evidence type="ECO:0000256" key="3">
    <source>
        <dbReference type="ARBA" id="ARBA00022989"/>
    </source>
</evidence>